<dbReference type="EMBL" id="JAJSOF020000003">
    <property type="protein sequence ID" value="KAJ4449757.1"/>
    <property type="molecule type" value="Genomic_DNA"/>
</dbReference>
<gene>
    <name evidence="1" type="ORF">ANN_01161</name>
</gene>
<organism evidence="1 2">
    <name type="scientific">Periplaneta americana</name>
    <name type="common">American cockroach</name>
    <name type="synonym">Blatta americana</name>
    <dbReference type="NCBI Taxonomy" id="6978"/>
    <lineage>
        <taxon>Eukaryota</taxon>
        <taxon>Metazoa</taxon>
        <taxon>Ecdysozoa</taxon>
        <taxon>Arthropoda</taxon>
        <taxon>Hexapoda</taxon>
        <taxon>Insecta</taxon>
        <taxon>Pterygota</taxon>
        <taxon>Neoptera</taxon>
        <taxon>Polyneoptera</taxon>
        <taxon>Dictyoptera</taxon>
        <taxon>Blattodea</taxon>
        <taxon>Blattoidea</taxon>
        <taxon>Blattidae</taxon>
        <taxon>Blattinae</taxon>
        <taxon>Periplaneta</taxon>
    </lineage>
</organism>
<sequence length="181" mass="20154">MESSHYTEIPVTDQIPCMAVKICLKDVLDKPLTKDASTLLSKFIAGEVEMKLVLKGSYRDGVELILPDGSLLSNVVNEMLEPGWKKDLKSGKNPAECKVFKEEDIKYVELPTGETVDFLVLHKLDSVNITGCEANGKVMTYVHTTMSEELNQYCASTTEKSYVPRLSEVCLAKYEGKLIDL</sequence>
<comment type="caution">
    <text evidence="1">The sequence shown here is derived from an EMBL/GenBank/DDBJ whole genome shotgun (WGS) entry which is preliminary data.</text>
</comment>
<accession>A0ABQ8TSU5</accession>
<reference evidence="1 2" key="1">
    <citation type="journal article" date="2022" name="Allergy">
        <title>Genome assembly and annotation of Periplaneta americana reveal a comprehensive cockroach allergen profile.</title>
        <authorList>
            <person name="Wang L."/>
            <person name="Xiong Q."/>
            <person name="Saelim N."/>
            <person name="Wang L."/>
            <person name="Nong W."/>
            <person name="Wan A.T."/>
            <person name="Shi M."/>
            <person name="Liu X."/>
            <person name="Cao Q."/>
            <person name="Hui J.H.L."/>
            <person name="Sookrung N."/>
            <person name="Leung T.F."/>
            <person name="Tungtrongchitr A."/>
            <person name="Tsui S.K.W."/>
        </authorList>
    </citation>
    <scope>NUCLEOTIDE SEQUENCE [LARGE SCALE GENOMIC DNA]</scope>
    <source>
        <strain evidence="1">PWHHKU_190912</strain>
    </source>
</reference>
<proteinExistence type="predicted"/>
<keyword evidence="2" id="KW-1185">Reference proteome</keyword>
<evidence type="ECO:0000313" key="1">
    <source>
        <dbReference type="EMBL" id="KAJ4449757.1"/>
    </source>
</evidence>
<dbReference type="Proteomes" id="UP001148838">
    <property type="component" value="Unassembled WGS sequence"/>
</dbReference>
<name>A0ABQ8TSU5_PERAM</name>
<evidence type="ECO:0000313" key="2">
    <source>
        <dbReference type="Proteomes" id="UP001148838"/>
    </source>
</evidence>
<protein>
    <submittedName>
        <fullName evidence="1">Uncharacterized protein</fullName>
    </submittedName>
</protein>